<gene>
    <name evidence="1" type="ORF">RJ45_14010</name>
</gene>
<evidence type="ECO:0000313" key="1">
    <source>
        <dbReference type="EMBL" id="KHT63099.1"/>
    </source>
</evidence>
<reference evidence="1 2" key="1">
    <citation type="submission" date="2014-12" db="EMBL/GenBank/DDBJ databases">
        <title>Genome sequencing of Photobacterium gaetbulicola AD005a.</title>
        <authorList>
            <person name="Adrian T.G.S."/>
            <person name="Chan K.G."/>
        </authorList>
    </citation>
    <scope>NUCLEOTIDE SEQUENCE [LARGE SCALE GENOMIC DNA]</scope>
    <source>
        <strain evidence="1 2">AD005a</strain>
    </source>
</reference>
<comment type="caution">
    <text evidence="1">The sequence shown here is derived from an EMBL/GenBank/DDBJ whole genome shotgun (WGS) entry which is preliminary data.</text>
</comment>
<dbReference type="AlphaFoldDB" id="A0A0B9G375"/>
<name>A0A0B9G375_9GAMM</name>
<protein>
    <recommendedName>
        <fullName evidence="3">Polymerase nucleotidyl transferase domain-containing protein</fullName>
    </recommendedName>
</protein>
<dbReference type="EMBL" id="JWLZ01000162">
    <property type="protein sequence ID" value="KHT63099.1"/>
    <property type="molecule type" value="Genomic_DNA"/>
</dbReference>
<sequence length="256" mass="29103">MTKALPALDCPAVFQPEFARIIDQLVFQLTRNITALHSVYVAGSVVRTQAVPGRSDLNVTLVVSEPLTVSEQAILSSIVSRVEQQWPQITALQLTVLTKIEVLDISTIFKWGFWLKHCCVCVCGDDLSSRFGCFEPSWEIGRAMNDDLVVQLDDYRRKIMATRVVPHYLSFCRDVAKKMIWSCYSLVFHRSDKLALSLEQAAERFLSFYPQHEVAIERLFLLVSGKQVPKKAVLFMIDDFGQWIVAEFGKIERKIG</sequence>
<dbReference type="SUPFAM" id="SSF81301">
    <property type="entry name" value="Nucleotidyltransferase"/>
    <property type="match status" value="1"/>
</dbReference>
<organism evidence="1 2">
    <name type="scientific">Photobacterium gaetbulicola</name>
    <dbReference type="NCBI Taxonomy" id="1295392"/>
    <lineage>
        <taxon>Bacteria</taxon>
        <taxon>Pseudomonadati</taxon>
        <taxon>Pseudomonadota</taxon>
        <taxon>Gammaproteobacteria</taxon>
        <taxon>Vibrionales</taxon>
        <taxon>Vibrionaceae</taxon>
        <taxon>Photobacterium</taxon>
    </lineage>
</organism>
<dbReference type="RefSeq" id="WP_039463125.1">
    <property type="nucleotide sequence ID" value="NZ_JWLZ01000162.1"/>
</dbReference>
<evidence type="ECO:0000313" key="2">
    <source>
        <dbReference type="Proteomes" id="UP000031278"/>
    </source>
</evidence>
<dbReference type="InterPro" id="IPR043519">
    <property type="entry name" value="NT_sf"/>
</dbReference>
<evidence type="ECO:0008006" key="3">
    <source>
        <dbReference type="Google" id="ProtNLM"/>
    </source>
</evidence>
<accession>A0A0B9G375</accession>
<proteinExistence type="predicted"/>
<dbReference type="Proteomes" id="UP000031278">
    <property type="component" value="Unassembled WGS sequence"/>
</dbReference>